<protein>
    <submittedName>
        <fullName evidence="2">Uncharacterized protein</fullName>
    </submittedName>
</protein>
<reference evidence="2" key="1">
    <citation type="journal article" date="2002" name="Nature">
        <title>The genome sequence and structure of rice chromosome 1.</title>
        <authorList>
            <person name="Sasaki T."/>
            <person name="Matsumoto T."/>
            <person name="Yamamoto K."/>
            <person name="Sakata K."/>
            <person name="Baba T."/>
            <person name="Katayose Y."/>
            <person name="Wu J."/>
            <person name="Niimura Y."/>
            <person name="Cheng Z."/>
            <person name="Nagamura Y."/>
            <person name="Antonio B.A."/>
            <person name="Kanamori H."/>
            <person name="Hosokawa S."/>
            <person name="Masukawa M."/>
            <person name="Arikawa K."/>
            <person name="Chiden Y."/>
            <person name="Hayashi M."/>
            <person name="Okamoto M."/>
            <person name="Ando T."/>
            <person name="Aoki H."/>
            <person name="Arita K."/>
            <person name="Hamada M."/>
            <person name="Harada C."/>
            <person name="Hijishita S."/>
            <person name="Honda M."/>
            <person name="Ichikawa Y."/>
            <person name="Idonuma A."/>
            <person name="Iijima M."/>
            <person name="Ikeda M."/>
            <person name="Ikeno M."/>
            <person name="Itoh S."/>
            <person name="Itoh T."/>
            <person name="Itoh Y."/>
            <person name="Itoh Y."/>
            <person name="Iwabuchi A."/>
            <person name="Kamiya K."/>
            <person name="Karasawa W."/>
            <person name="Katagiri S."/>
            <person name="Kikuta A."/>
            <person name="Kobayashi N."/>
            <person name="Kono I."/>
            <person name="Machita K."/>
            <person name="Maehara T."/>
            <person name="Mizuno H."/>
            <person name="Mizubayashi T."/>
            <person name="Mukai Y."/>
            <person name="Nagasaki H."/>
            <person name="Nakashima M."/>
            <person name="Nakama Y."/>
            <person name="Nakamichi Y."/>
            <person name="Nakamura M."/>
            <person name="Namiki N."/>
            <person name="Negishi M."/>
            <person name="Ohta I."/>
            <person name="Ono N."/>
            <person name="Saji S."/>
            <person name="Sakai K."/>
            <person name="Shibata M."/>
            <person name="Shimokawa T."/>
            <person name="Shomura A."/>
            <person name="Song J."/>
            <person name="Takazaki Y."/>
            <person name="Terasawa K."/>
            <person name="Tsuji K."/>
            <person name="Waki K."/>
            <person name="Yamagata H."/>
            <person name="Yamane H."/>
            <person name="Yoshiki S."/>
            <person name="Yoshihara R."/>
            <person name="Yukawa K."/>
            <person name="Zhong H."/>
            <person name="Iwama H."/>
            <person name="Endo T."/>
            <person name="Ito H."/>
            <person name="Hahn J.H."/>
            <person name="Kim H.I."/>
            <person name="Eun M.Y."/>
            <person name="Yano M."/>
            <person name="Jiang J."/>
            <person name="Gojobori T."/>
        </authorList>
    </citation>
    <scope>NUCLEOTIDE SEQUENCE</scope>
</reference>
<evidence type="ECO:0000313" key="2">
    <source>
        <dbReference type="EMBL" id="BAD45700.1"/>
    </source>
</evidence>
<dbReference type="EMBL" id="AP004358">
    <property type="protein sequence ID" value="BAD45700.1"/>
    <property type="molecule type" value="Genomic_DNA"/>
</dbReference>
<name>Q654R5_ORYSJ</name>
<evidence type="ECO:0000313" key="3">
    <source>
        <dbReference type="EMBL" id="BAD52610.1"/>
    </source>
</evidence>
<dbReference type="Proteomes" id="UP000000763">
    <property type="component" value="Chromosome 1"/>
</dbReference>
<reference evidence="4" key="2">
    <citation type="journal article" date="2005" name="Nature">
        <title>The map-based sequence of the rice genome.</title>
        <authorList>
            <consortium name="International rice genome sequencing project (IRGSP)"/>
            <person name="Matsumoto T."/>
            <person name="Wu J."/>
            <person name="Kanamori H."/>
            <person name="Katayose Y."/>
            <person name="Fujisawa M."/>
            <person name="Namiki N."/>
            <person name="Mizuno H."/>
            <person name="Yamamoto K."/>
            <person name="Antonio B.A."/>
            <person name="Baba T."/>
            <person name="Sakata K."/>
            <person name="Nagamura Y."/>
            <person name="Aoki H."/>
            <person name="Arikawa K."/>
            <person name="Arita K."/>
            <person name="Bito T."/>
            <person name="Chiden Y."/>
            <person name="Fujitsuka N."/>
            <person name="Fukunaka R."/>
            <person name="Hamada M."/>
            <person name="Harada C."/>
            <person name="Hayashi A."/>
            <person name="Hijishita S."/>
            <person name="Honda M."/>
            <person name="Hosokawa S."/>
            <person name="Ichikawa Y."/>
            <person name="Idonuma A."/>
            <person name="Iijima M."/>
            <person name="Ikeda M."/>
            <person name="Ikeno M."/>
            <person name="Ito K."/>
            <person name="Ito S."/>
            <person name="Ito T."/>
            <person name="Ito Y."/>
            <person name="Ito Y."/>
            <person name="Iwabuchi A."/>
            <person name="Kamiya K."/>
            <person name="Karasawa W."/>
            <person name="Kurita K."/>
            <person name="Katagiri S."/>
            <person name="Kikuta A."/>
            <person name="Kobayashi H."/>
            <person name="Kobayashi N."/>
            <person name="Machita K."/>
            <person name="Maehara T."/>
            <person name="Masukawa M."/>
            <person name="Mizubayashi T."/>
            <person name="Mukai Y."/>
            <person name="Nagasaki H."/>
            <person name="Nagata Y."/>
            <person name="Naito S."/>
            <person name="Nakashima M."/>
            <person name="Nakama Y."/>
            <person name="Nakamichi Y."/>
            <person name="Nakamura M."/>
            <person name="Meguro A."/>
            <person name="Negishi M."/>
            <person name="Ohta I."/>
            <person name="Ohta T."/>
            <person name="Okamoto M."/>
            <person name="Ono N."/>
            <person name="Saji S."/>
            <person name="Sakaguchi M."/>
            <person name="Sakai K."/>
            <person name="Shibata M."/>
            <person name="Shimokawa T."/>
            <person name="Song J."/>
            <person name="Takazaki Y."/>
            <person name="Terasawa K."/>
            <person name="Tsugane M."/>
            <person name="Tsuji K."/>
            <person name="Ueda S."/>
            <person name="Waki K."/>
            <person name="Yamagata H."/>
            <person name="Yamamoto M."/>
            <person name="Yamamoto S."/>
            <person name="Yamane H."/>
            <person name="Yoshiki S."/>
            <person name="Yoshihara R."/>
            <person name="Yukawa K."/>
            <person name="Zhong H."/>
            <person name="Yano M."/>
            <person name="Yuan Q."/>
            <person name="Ouyang S."/>
            <person name="Liu J."/>
            <person name="Jones K.M."/>
            <person name="Gansberger K."/>
            <person name="Moffat K."/>
            <person name="Hill J."/>
            <person name="Bera J."/>
            <person name="Fadrosh D."/>
            <person name="Jin S."/>
            <person name="Johri S."/>
            <person name="Kim M."/>
            <person name="Overton L."/>
            <person name="Reardon M."/>
            <person name="Tsitrin T."/>
            <person name="Vuong H."/>
            <person name="Weaver B."/>
            <person name="Ciecko A."/>
            <person name="Tallon L."/>
            <person name="Jackson J."/>
            <person name="Pai G."/>
            <person name="Aken S.V."/>
            <person name="Utterback T."/>
            <person name="Reidmuller S."/>
            <person name="Feldblyum T."/>
            <person name="Hsiao J."/>
            <person name="Zismann V."/>
            <person name="Iobst S."/>
            <person name="de Vazeille A.R."/>
            <person name="Buell C.R."/>
            <person name="Ying K."/>
            <person name="Li Y."/>
            <person name="Lu T."/>
            <person name="Huang Y."/>
            <person name="Zhao Q."/>
            <person name="Feng Q."/>
            <person name="Zhang L."/>
            <person name="Zhu J."/>
            <person name="Weng Q."/>
            <person name="Mu J."/>
            <person name="Lu Y."/>
            <person name="Fan D."/>
            <person name="Liu Y."/>
            <person name="Guan J."/>
            <person name="Zhang Y."/>
            <person name="Yu S."/>
            <person name="Liu X."/>
            <person name="Zhang Y."/>
            <person name="Hong G."/>
            <person name="Han B."/>
            <person name="Choisne N."/>
            <person name="Demange N."/>
            <person name="Orjeda G."/>
            <person name="Samain S."/>
            <person name="Cattolico L."/>
            <person name="Pelletier E."/>
            <person name="Couloux A."/>
            <person name="Segurens B."/>
            <person name="Wincker P."/>
            <person name="D'Hont A."/>
            <person name="Scarpelli C."/>
            <person name="Weissenbach J."/>
            <person name="Salanoubat M."/>
            <person name="Quetier F."/>
            <person name="Yu Y."/>
            <person name="Kim H.R."/>
            <person name="Rambo T."/>
            <person name="Currie J."/>
            <person name="Collura K."/>
            <person name="Luo M."/>
            <person name="Yang T."/>
            <person name="Ammiraju J.S.S."/>
            <person name="Engler F."/>
            <person name="Soderlund C."/>
            <person name="Wing R.A."/>
            <person name="Palmer L.E."/>
            <person name="de la Bastide M."/>
            <person name="Spiegel L."/>
            <person name="Nascimento L."/>
            <person name="Zutavern T."/>
            <person name="O'Shaughnessy A."/>
            <person name="Dike S."/>
            <person name="Dedhia N."/>
            <person name="Preston R."/>
            <person name="Balija V."/>
            <person name="McCombie W.R."/>
            <person name="Chow T."/>
            <person name="Chen H."/>
            <person name="Chung M."/>
            <person name="Chen C."/>
            <person name="Shaw J."/>
            <person name="Wu H."/>
            <person name="Hsiao K."/>
            <person name="Chao Y."/>
            <person name="Chu M."/>
            <person name="Cheng C."/>
            <person name="Hour A."/>
            <person name="Lee P."/>
            <person name="Lin S."/>
            <person name="Lin Y."/>
            <person name="Liou J."/>
            <person name="Liu S."/>
            <person name="Hsing Y."/>
            <person name="Raghuvanshi S."/>
            <person name="Mohanty A."/>
            <person name="Bharti A.K."/>
            <person name="Gaur A."/>
            <person name="Gupta V."/>
            <person name="Kumar D."/>
            <person name="Ravi V."/>
            <person name="Vij S."/>
            <person name="Kapur A."/>
            <person name="Khurana P."/>
            <person name="Khurana P."/>
            <person name="Khurana J.P."/>
            <person name="Tyagi A.K."/>
            <person name="Gaikwad K."/>
            <person name="Singh A."/>
            <person name="Dalal V."/>
            <person name="Srivastava S."/>
            <person name="Dixit A."/>
            <person name="Pal A.K."/>
            <person name="Ghazi I.A."/>
            <person name="Yadav M."/>
            <person name="Pandit A."/>
            <person name="Bhargava A."/>
            <person name="Sureshbabu K."/>
            <person name="Batra K."/>
            <person name="Sharma T.R."/>
            <person name="Mohapatra T."/>
            <person name="Singh N.K."/>
            <person name="Messing J."/>
            <person name="Nelson A.B."/>
            <person name="Fuks G."/>
            <person name="Kavchok S."/>
            <person name="Keizer G."/>
            <person name="Linton E."/>
            <person name="Llaca V."/>
            <person name="Song R."/>
            <person name="Tanyolac B."/>
            <person name="Young S."/>
            <person name="Ho-Il K."/>
            <person name="Hahn J.H."/>
            <person name="Sangsakoo G."/>
            <person name="Vanavichit A."/>
            <person name="de Mattos Luiz.A.T."/>
            <person name="Zimmer P.D."/>
            <person name="Malone G."/>
            <person name="Dellagostin O."/>
            <person name="de Oliveira A.C."/>
            <person name="Bevan M."/>
            <person name="Bancroft I."/>
            <person name="Minx P."/>
            <person name="Cordum H."/>
            <person name="Wilson R."/>
            <person name="Cheng Z."/>
            <person name="Jin W."/>
            <person name="Jiang J."/>
            <person name="Leong S.A."/>
            <person name="Iwama H."/>
            <person name="Gojobori T."/>
            <person name="Itoh T."/>
            <person name="Niimura Y."/>
            <person name="Fujii Y."/>
            <person name="Habara T."/>
            <person name="Sakai H."/>
            <person name="Sato Y."/>
            <person name="Wilson G."/>
            <person name="Kumar K."/>
            <person name="McCouch S."/>
            <person name="Juretic N."/>
            <person name="Hoen D."/>
            <person name="Wright S."/>
            <person name="Bruskiewich R."/>
            <person name="Bureau T."/>
            <person name="Miyao A."/>
            <person name="Hirochika H."/>
            <person name="Nishikawa T."/>
            <person name="Kadowaki K."/>
            <person name="Sugiura M."/>
            <person name="Burr B."/>
            <person name="Sasaki T."/>
        </authorList>
    </citation>
    <scope>NUCLEOTIDE SEQUENCE [LARGE SCALE GENOMIC DNA]</scope>
    <source>
        <strain evidence="4">cv. Nipponbare</strain>
    </source>
</reference>
<organism evidence="2 4">
    <name type="scientific">Oryza sativa subsp. japonica</name>
    <name type="common">Rice</name>
    <dbReference type="NCBI Taxonomy" id="39947"/>
    <lineage>
        <taxon>Eukaryota</taxon>
        <taxon>Viridiplantae</taxon>
        <taxon>Streptophyta</taxon>
        <taxon>Embryophyta</taxon>
        <taxon>Tracheophyta</taxon>
        <taxon>Spermatophyta</taxon>
        <taxon>Magnoliopsida</taxon>
        <taxon>Liliopsida</taxon>
        <taxon>Poales</taxon>
        <taxon>Poaceae</taxon>
        <taxon>BOP clade</taxon>
        <taxon>Oryzoideae</taxon>
        <taxon>Oryzeae</taxon>
        <taxon>Oryzinae</taxon>
        <taxon>Oryza</taxon>
        <taxon>Oryza sativa</taxon>
    </lineage>
</organism>
<feature type="region of interest" description="Disordered" evidence="1">
    <location>
        <begin position="26"/>
        <end position="69"/>
    </location>
</feature>
<sequence>MGINFPYLILELTKRIKRIWRRERARVHGRGREDGRAGGRGQRPAWRVGPTGQAAASARARALHGRGRG</sequence>
<proteinExistence type="predicted"/>
<accession>Q654R5</accession>
<dbReference type="AlphaFoldDB" id="Q654R5"/>
<evidence type="ECO:0000256" key="1">
    <source>
        <dbReference type="SAM" id="MobiDB-lite"/>
    </source>
</evidence>
<reference evidence="4" key="3">
    <citation type="journal article" date="2008" name="Nucleic Acids Res.">
        <title>The rice annotation project database (RAP-DB): 2008 update.</title>
        <authorList>
            <consortium name="The rice annotation project (RAP)"/>
        </authorList>
    </citation>
    <scope>GENOME REANNOTATION</scope>
    <source>
        <strain evidence="4">cv. Nipponbare</strain>
    </source>
</reference>
<dbReference type="EMBL" id="AP002971">
    <property type="protein sequence ID" value="BAD52610.1"/>
    <property type="molecule type" value="Genomic_DNA"/>
</dbReference>
<gene>
    <name evidence="2" type="ORF">B1135C02.37</name>
    <name evidence="3" type="ORF">P0537A05.12</name>
</gene>
<evidence type="ECO:0000313" key="4">
    <source>
        <dbReference type="Proteomes" id="UP000000763"/>
    </source>
</evidence>